<sequence>VVFCFILLVSYSLANQCLQHGYGCRPKSSCPFWLRRRLSGCHGVCCHVRRLMSCRELGGQCIPRRHRCKNVVPGLRPCRRGMKCCTWVV</sequence>
<dbReference type="EMBL" id="GFAA01002028">
    <property type="protein sequence ID" value="JAU01407.1"/>
    <property type="molecule type" value="mRNA"/>
</dbReference>
<organism evidence="1">
    <name type="scientific">Amblyomma sculptum</name>
    <name type="common">Tick</name>
    <dbReference type="NCBI Taxonomy" id="1581419"/>
    <lineage>
        <taxon>Eukaryota</taxon>
        <taxon>Metazoa</taxon>
        <taxon>Ecdysozoa</taxon>
        <taxon>Arthropoda</taxon>
        <taxon>Chelicerata</taxon>
        <taxon>Arachnida</taxon>
        <taxon>Acari</taxon>
        <taxon>Parasitiformes</taxon>
        <taxon>Ixodida</taxon>
        <taxon>Ixodoidea</taxon>
        <taxon>Ixodidae</taxon>
        <taxon>Amblyomminae</taxon>
        <taxon>Amblyomma</taxon>
    </lineage>
</organism>
<reference evidence="1" key="1">
    <citation type="submission" date="2016-09" db="EMBL/GenBank/DDBJ databases">
        <authorList>
            <person name="Capua I."/>
            <person name="De Benedictis P."/>
            <person name="Joannis T."/>
            <person name="Lombin L.H."/>
            <person name="Cattoli G."/>
        </authorList>
    </citation>
    <scope>NUCLEOTIDE SEQUENCE</scope>
</reference>
<dbReference type="Pfam" id="PF10468">
    <property type="entry name" value="Inhibitor_I68"/>
    <property type="match status" value="1"/>
</dbReference>
<dbReference type="InterPro" id="IPR019509">
    <property type="entry name" value="Carboxypeptidase_inhibitor_I68"/>
</dbReference>
<dbReference type="Gene3D" id="3.30.1680.50">
    <property type="entry name" value="Carboxypeptidase inhibitor, N-terminal domain"/>
    <property type="match status" value="1"/>
</dbReference>
<dbReference type="InterPro" id="IPR023355">
    <property type="entry name" value="Myo_ane_neurotoxin_sf"/>
</dbReference>
<dbReference type="AlphaFoldDB" id="A0A1E1XQR8"/>
<feature type="non-terminal residue" evidence="1">
    <location>
        <position position="1"/>
    </location>
</feature>
<dbReference type="Gene3D" id="2.20.20.10">
    <property type="entry name" value="Anthopleurin-A"/>
    <property type="match status" value="1"/>
</dbReference>
<reference evidence="1" key="2">
    <citation type="journal article" date="2017" name="Front. Cell. Infect. Microbiol.">
        <title>Analysis of the Salivary Gland Transcriptome of Unfed and Partially Fed Amblyomma sculptum Ticks and Descriptive Proteome of the Saliva.</title>
        <authorList>
            <person name="Esteves E."/>
            <person name="Maruyama S.R."/>
            <person name="Kawahara R."/>
            <person name="Fujita A."/>
            <person name="Martins L.A."/>
            <person name="Righi A.A."/>
            <person name="Costa F.B."/>
            <person name="Palmisano G."/>
            <person name="Labruna M.B."/>
            <person name="Sa-Nunes A."/>
            <person name="Ribeiro J.M.C."/>
            <person name="Fogaca A.C."/>
        </authorList>
    </citation>
    <scope>NUCLEOTIDE SEQUENCE</scope>
</reference>
<name>A0A1E1XQR8_AMBSC</name>
<dbReference type="SUPFAM" id="SSF57392">
    <property type="entry name" value="Defensin-like"/>
    <property type="match status" value="1"/>
</dbReference>
<protein>
    <submittedName>
        <fullName evidence="1">Putative carboxypeptidase inhibitor</fullName>
    </submittedName>
</protein>
<proteinExistence type="evidence at transcript level"/>
<evidence type="ECO:0000313" key="1">
    <source>
        <dbReference type="EMBL" id="JAU01407.1"/>
    </source>
</evidence>
<dbReference type="GO" id="GO:0008191">
    <property type="term" value="F:metalloendopeptidase inhibitor activity"/>
    <property type="evidence" value="ECO:0007669"/>
    <property type="project" value="InterPro"/>
</dbReference>
<accession>A0A1E1XQR8</accession>